<organism evidence="1 2">
    <name type="scientific">Paenibacillus alvei</name>
    <name type="common">Bacillus alvei</name>
    <dbReference type="NCBI Taxonomy" id="44250"/>
    <lineage>
        <taxon>Bacteria</taxon>
        <taxon>Bacillati</taxon>
        <taxon>Bacillota</taxon>
        <taxon>Bacilli</taxon>
        <taxon>Bacillales</taxon>
        <taxon>Paenibacillaceae</taxon>
        <taxon>Paenibacillus</taxon>
    </lineage>
</organism>
<dbReference type="Proteomes" id="UP001527090">
    <property type="component" value="Unassembled WGS sequence"/>
</dbReference>
<accession>A0ABT4E6N2</accession>
<reference evidence="1 2" key="1">
    <citation type="submission" date="2022-05" db="EMBL/GenBank/DDBJ databases">
        <title>Genome Sequencing of Bee-Associated Microbes.</title>
        <authorList>
            <person name="Dunlap C."/>
        </authorList>
    </citation>
    <scope>NUCLEOTIDE SEQUENCE [LARGE SCALE GENOMIC DNA]</scope>
    <source>
        <strain evidence="1 2">NRRL NRS-750</strain>
    </source>
</reference>
<evidence type="ECO:0000313" key="1">
    <source>
        <dbReference type="EMBL" id="MCY9528153.1"/>
    </source>
</evidence>
<comment type="caution">
    <text evidence="1">The sequence shown here is derived from an EMBL/GenBank/DDBJ whole genome shotgun (WGS) entry which is preliminary data.</text>
</comment>
<dbReference type="RefSeq" id="WP_021252145.1">
    <property type="nucleotide sequence ID" value="NZ_JAMDLY010000005.1"/>
</dbReference>
<name>A0ABT4E6N2_PAEAL</name>
<protein>
    <submittedName>
        <fullName evidence="1">Uncharacterized protein</fullName>
    </submittedName>
</protein>
<dbReference type="EMBL" id="JAMDLY010000005">
    <property type="protein sequence ID" value="MCY9528153.1"/>
    <property type="molecule type" value="Genomic_DNA"/>
</dbReference>
<evidence type="ECO:0000313" key="2">
    <source>
        <dbReference type="Proteomes" id="UP001527090"/>
    </source>
</evidence>
<keyword evidence="2" id="KW-1185">Reference proteome</keyword>
<proteinExistence type="predicted"/>
<gene>
    <name evidence="1" type="ORF">M5X04_02225</name>
</gene>
<sequence>MLLEVYCLYGIEDDKEYGDIPPFCKSGAEQPGYCCMENSCPFVAYTDAPFEIAYAGESGGVPNADSWIGFGGDMEPDDADEGRITDLKKLWEDI</sequence>